<evidence type="ECO:0000256" key="6">
    <source>
        <dbReference type="ARBA" id="ARBA00023136"/>
    </source>
</evidence>
<keyword evidence="5 7" id="KW-1133">Transmembrane helix</keyword>
<protein>
    <submittedName>
        <fullName evidence="9">MFS transporter</fullName>
    </submittedName>
</protein>
<feature type="transmembrane region" description="Helical" evidence="7">
    <location>
        <begin position="327"/>
        <end position="350"/>
    </location>
</feature>
<keyword evidence="2" id="KW-0813">Transport</keyword>
<organism evidence="9 10">
    <name type="scientific">Bacillus swezeyi</name>
    <dbReference type="NCBI Taxonomy" id="1925020"/>
    <lineage>
        <taxon>Bacteria</taxon>
        <taxon>Bacillati</taxon>
        <taxon>Bacillota</taxon>
        <taxon>Bacilli</taxon>
        <taxon>Bacillales</taxon>
        <taxon>Bacillaceae</taxon>
        <taxon>Bacillus</taxon>
    </lineage>
</organism>
<keyword evidence="6 7" id="KW-0472">Membrane</keyword>
<feature type="transmembrane region" description="Helical" evidence="7">
    <location>
        <begin position="236"/>
        <end position="258"/>
    </location>
</feature>
<evidence type="ECO:0000256" key="3">
    <source>
        <dbReference type="ARBA" id="ARBA00022475"/>
    </source>
</evidence>
<dbReference type="PRINTS" id="PR01035">
    <property type="entry name" value="TCRTETA"/>
</dbReference>
<dbReference type="GO" id="GO:0022857">
    <property type="term" value="F:transmembrane transporter activity"/>
    <property type="evidence" value="ECO:0007669"/>
    <property type="project" value="InterPro"/>
</dbReference>
<sequence>MLLPNFLYNENGTQFLKKVIHISVHKKNLVIMWFANFFMAASSTMVLPFLSLYIETLGSYPDGFTQKWSGYVFGVTFLMAFLVSPFWGRFGDKHGYKKILLITGSGIGTSILLMSLVSSVYELFFLRMAMGLVTGFIPTSLAMISAQTPKRAAGKMLGTLQMGTVSGGLFGPLLGGLLADHVGFTYTFFITAFVIYGAVLLVFAGVRERPLKSNRDRSITYTRKQVLRTILNQRPLITVMILTAVIQVGNFSIQPLLALYVSELHGTQNLAFFSGLAFSATGLGSLLAARKWGALGDRFGHGKILVILSLSAAVCFIPQGLTSSYETLVVFRFLFGIALGGMIPCITASIRLQAPGSIQGEVLGYNVSFRFLGNVIGPVLGGILSSYFGISAAFYVTAFLFFSGACLLLFQRSQQKKSEAKAS</sequence>
<dbReference type="InterPro" id="IPR001958">
    <property type="entry name" value="Tet-R_TetA/multi-R_MdtG-like"/>
</dbReference>
<evidence type="ECO:0000256" key="1">
    <source>
        <dbReference type="ARBA" id="ARBA00004651"/>
    </source>
</evidence>
<feature type="transmembrane region" description="Helical" evidence="7">
    <location>
        <begin position="99"/>
        <end position="118"/>
    </location>
</feature>
<comment type="subcellular location">
    <subcellularLocation>
        <location evidence="1">Cell membrane</location>
        <topology evidence="1">Multi-pass membrane protein</topology>
    </subcellularLocation>
</comment>
<feature type="transmembrane region" description="Helical" evidence="7">
    <location>
        <begin position="124"/>
        <end position="144"/>
    </location>
</feature>
<proteinExistence type="predicted"/>
<dbReference type="Gene3D" id="1.20.1250.20">
    <property type="entry name" value="MFS general substrate transporter like domains"/>
    <property type="match status" value="2"/>
</dbReference>
<dbReference type="GO" id="GO:0005886">
    <property type="term" value="C:plasma membrane"/>
    <property type="evidence" value="ECO:0007669"/>
    <property type="project" value="UniProtKB-SubCell"/>
</dbReference>
<evidence type="ECO:0000256" key="5">
    <source>
        <dbReference type="ARBA" id="ARBA00022989"/>
    </source>
</evidence>
<feature type="transmembrane region" description="Helical" evidence="7">
    <location>
        <begin position="70"/>
        <end position="87"/>
    </location>
</feature>
<reference evidence="9 10" key="1">
    <citation type="submission" date="2017-01" db="EMBL/GenBank/DDBJ databases">
        <title>Bacillus phylogenomics.</title>
        <authorList>
            <person name="Dunlap C."/>
        </authorList>
    </citation>
    <scope>NUCLEOTIDE SEQUENCE [LARGE SCALE GENOMIC DNA]</scope>
    <source>
        <strain evidence="9 10">NRRL B-41282</strain>
    </source>
</reference>
<dbReference type="EMBL" id="MTJL01000034">
    <property type="protein sequence ID" value="OMI01792.1"/>
    <property type="molecule type" value="Genomic_DNA"/>
</dbReference>
<keyword evidence="3" id="KW-1003">Cell membrane</keyword>
<gene>
    <name evidence="9" type="ORF">BW143_16625</name>
</gene>
<dbReference type="Pfam" id="PF07690">
    <property type="entry name" value="MFS_1"/>
    <property type="match status" value="1"/>
</dbReference>
<dbReference type="InterPro" id="IPR036259">
    <property type="entry name" value="MFS_trans_sf"/>
</dbReference>
<dbReference type="SUPFAM" id="SSF103473">
    <property type="entry name" value="MFS general substrate transporter"/>
    <property type="match status" value="1"/>
</dbReference>
<evidence type="ECO:0000313" key="9">
    <source>
        <dbReference type="EMBL" id="OMI01792.1"/>
    </source>
</evidence>
<dbReference type="PANTHER" id="PTHR43414">
    <property type="entry name" value="MULTIDRUG RESISTANCE PROTEIN MDTG"/>
    <property type="match status" value="1"/>
</dbReference>
<dbReference type="OrthoDB" id="65739at2"/>
<evidence type="ECO:0000313" key="10">
    <source>
        <dbReference type="Proteomes" id="UP000187367"/>
    </source>
</evidence>
<dbReference type="PANTHER" id="PTHR43414:SF3">
    <property type="entry name" value="LMO2377 PROTEIN"/>
    <property type="match status" value="1"/>
</dbReference>
<evidence type="ECO:0000256" key="7">
    <source>
        <dbReference type="SAM" id="Phobius"/>
    </source>
</evidence>
<evidence type="ECO:0000259" key="8">
    <source>
        <dbReference type="PROSITE" id="PS50850"/>
    </source>
</evidence>
<accession>A0A1R1RSH7</accession>
<feature type="transmembrane region" description="Helical" evidence="7">
    <location>
        <begin position="30"/>
        <end position="50"/>
    </location>
</feature>
<dbReference type="InterPro" id="IPR020846">
    <property type="entry name" value="MFS_dom"/>
</dbReference>
<feature type="domain" description="Major facilitator superfamily (MFS) profile" evidence="8">
    <location>
        <begin position="28"/>
        <end position="416"/>
    </location>
</feature>
<comment type="caution">
    <text evidence="9">The sequence shown here is derived from an EMBL/GenBank/DDBJ whole genome shotgun (WGS) entry which is preliminary data.</text>
</comment>
<feature type="transmembrane region" description="Helical" evidence="7">
    <location>
        <begin position="387"/>
        <end position="410"/>
    </location>
</feature>
<accession>A0A1R1QE94</accession>
<feature type="transmembrane region" description="Helical" evidence="7">
    <location>
        <begin position="301"/>
        <end position="321"/>
    </location>
</feature>
<evidence type="ECO:0000256" key="2">
    <source>
        <dbReference type="ARBA" id="ARBA00022448"/>
    </source>
</evidence>
<dbReference type="AlphaFoldDB" id="A0A1R1QE94"/>
<feature type="transmembrane region" description="Helical" evidence="7">
    <location>
        <begin position="362"/>
        <end position="381"/>
    </location>
</feature>
<feature type="transmembrane region" description="Helical" evidence="7">
    <location>
        <begin position="156"/>
        <end position="178"/>
    </location>
</feature>
<dbReference type="Proteomes" id="UP000187367">
    <property type="component" value="Unassembled WGS sequence"/>
</dbReference>
<feature type="transmembrane region" description="Helical" evidence="7">
    <location>
        <begin position="184"/>
        <end position="206"/>
    </location>
</feature>
<keyword evidence="4 7" id="KW-0812">Transmembrane</keyword>
<keyword evidence="10" id="KW-1185">Reference proteome</keyword>
<dbReference type="PROSITE" id="PS50850">
    <property type="entry name" value="MFS"/>
    <property type="match status" value="1"/>
</dbReference>
<dbReference type="InterPro" id="IPR011701">
    <property type="entry name" value="MFS"/>
</dbReference>
<evidence type="ECO:0000256" key="4">
    <source>
        <dbReference type="ARBA" id="ARBA00022692"/>
    </source>
</evidence>
<feature type="transmembrane region" description="Helical" evidence="7">
    <location>
        <begin position="270"/>
        <end position="289"/>
    </location>
</feature>
<name>A0A1R1QE94_9BACI</name>